<evidence type="ECO:0000313" key="1">
    <source>
        <dbReference type="EMBL" id="MEJ5903768.1"/>
    </source>
</evidence>
<accession>A0ABU8R1L9</accession>
<dbReference type="Proteomes" id="UP001377692">
    <property type="component" value="Unassembled WGS sequence"/>
</dbReference>
<evidence type="ECO:0000313" key="2">
    <source>
        <dbReference type="Proteomes" id="UP001377692"/>
    </source>
</evidence>
<dbReference type="RefSeq" id="WP_339548520.1">
    <property type="nucleotide sequence ID" value="NZ_JBBHLD010000002.1"/>
</dbReference>
<protein>
    <submittedName>
        <fullName evidence="1">DUF2971 domain-containing protein</fullName>
    </submittedName>
</protein>
<name>A0ABU8R1L9_9PSED</name>
<comment type="caution">
    <text evidence="1">The sequence shown here is derived from an EMBL/GenBank/DDBJ whole genome shotgun (WGS) entry which is preliminary data.</text>
</comment>
<proteinExistence type="predicted"/>
<keyword evidence="2" id="KW-1185">Reference proteome</keyword>
<gene>
    <name evidence="1" type="ORF">V7V80_03635</name>
</gene>
<dbReference type="InterPro" id="IPR021352">
    <property type="entry name" value="DUF2971"/>
</dbReference>
<reference evidence="1 2" key="1">
    <citation type="submission" date="2024-02" db="EMBL/GenBank/DDBJ databases">
        <title>Identification of pathogenicity and growth-promoting functions of Pseudomonas putida variants.</title>
        <authorList>
            <person name="Sun J."/>
        </authorList>
    </citation>
    <scope>NUCLEOTIDE SEQUENCE [LARGE SCALE GENOMIC DNA]</scope>
    <source>
        <strain evidence="1 2">A04</strain>
    </source>
</reference>
<dbReference type="Pfam" id="PF11185">
    <property type="entry name" value="DUF2971"/>
    <property type="match status" value="1"/>
</dbReference>
<organism evidence="1 2">
    <name type="scientific">Pseudomonas kermanshahensis</name>
    <dbReference type="NCBI Taxonomy" id="2745482"/>
    <lineage>
        <taxon>Bacteria</taxon>
        <taxon>Pseudomonadati</taxon>
        <taxon>Pseudomonadota</taxon>
        <taxon>Gammaproteobacteria</taxon>
        <taxon>Pseudomonadales</taxon>
        <taxon>Pseudomonadaceae</taxon>
        <taxon>Pseudomonas</taxon>
    </lineage>
</organism>
<dbReference type="EMBL" id="JBBHLD010000002">
    <property type="protein sequence ID" value="MEJ5903768.1"/>
    <property type="molecule type" value="Genomic_DNA"/>
</dbReference>
<sequence length="251" mass="28841">MILYKYMSSRALSATISGLTVRFTAPYFFNDPFDCAISNYRSEEKHDFVNLNNSLRIMYNRHRLGALCLTRAPFNLLMWAHYGENHKGAVVGIDTTCAGLDCSESNIITAQSGSVIYTSVRPSTAGVELPQEVNSTSDRATLEKMFLHKSIHWAYEEEVRILRIINQEYDEFTIFNNSMAHRDVKIPKEAIKEIYLGSRFEPTDDNKKIVKTISNDFQLDKFARCYLDQVKWDIRAKAITKSLAELGIYFF</sequence>